<dbReference type="AlphaFoldDB" id="A0AAQ4QZ90"/>
<name>A0AAQ4QZ90_GASAC</name>
<evidence type="ECO:0008006" key="4">
    <source>
        <dbReference type="Google" id="ProtNLM"/>
    </source>
</evidence>
<dbReference type="Proteomes" id="UP000007635">
    <property type="component" value="Chromosome XVII"/>
</dbReference>
<reference evidence="2" key="2">
    <citation type="submission" date="2025-08" db="UniProtKB">
        <authorList>
            <consortium name="Ensembl"/>
        </authorList>
    </citation>
    <scope>IDENTIFICATION</scope>
</reference>
<reference evidence="2 3" key="1">
    <citation type="journal article" date="2021" name="G3 (Bethesda)">
        <title>Improved contiguity of the threespine stickleback genome using long-read sequencing.</title>
        <authorList>
            <person name="Nath S."/>
            <person name="Shaw D.E."/>
            <person name="White M.A."/>
        </authorList>
    </citation>
    <scope>NUCLEOTIDE SEQUENCE [LARGE SCALE GENOMIC DNA]</scope>
    <source>
        <strain evidence="2 3">Lake Benthic</strain>
    </source>
</reference>
<proteinExistence type="predicted"/>
<keyword evidence="3" id="KW-1185">Reference proteome</keyword>
<keyword evidence="1" id="KW-0472">Membrane</keyword>
<accession>A0AAQ4QZ90</accession>
<dbReference type="GeneTree" id="ENSGT00950000185738"/>
<sequence length="184" mass="21501">MGQNTKTTCEVLQEKKQQQSRLQSKTLASEMSLTAAASTMFLMTNFLMALSFGTQRAQLVQRMGCTWPRPFLARPLFLLFLVCKNKCQNLREIQIAARKLGLRTKRHTFSLVHCVECTARFIKHCHVLKTIKNTNDLYSLLFNKNKKKVQYCLDILIMDPVLVYYKRQFQAQLKTIFRRCGHFK</sequence>
<feature type="transmembrane region" description="Helical" evidence="1">
    <location>
        <begin position="31"/>
        <end position="53"/>
    </location>
</feature>
<dbReference type="Ensembl" id="ENSGACT00000053576.1">
    <property type="protein sequence ID" value="ENSGACP00000056639.1"/>
    <property type="gene ID" value="ENSGACG00000024328.1"/>
</dbReference>
<organism evidence="2 3">
    <name type="scientific">Gasterosteus aculeatus aculeatus</name>
    <name type="common">three-spined stickleback</name>
    <dbReference type="NCBI Taxonomy" id="481459"/>
    <lineage>
        <taxon>Eukaryota</taxon>
        <taxon>Metazoa</taxon>
        <taxon>Chordata</taxon>
        <taxon>Craniata</taxon>
        <taxon>Vertebrata</taxon>
        <taxon>Euteleostomi</taxon>
        <taxon>Actinopterygii</taxon>
        <taxon>Neopterygii</taxon>
        <taxon>Teleostei</taxon>
        <taxon>Neoteleostei</taxon>
        <taxon>Acanthomorphata</taxon>
        <taxon>Eupercaria</taxon>
        <taxon>Perciformes</taxon>
        <taxon>Cottioidei</taxon>
        <taxon>Gasterosteales</taxon>
        <taxon>Gasterosteidae</taxon>
        <taxon>Gasterosteus</taxon>
    </lineage>
</organism>
<evidence type="ECO:0000313" key="2">
    <source>
        <dbReference type="Ensembl" id="ENSGACP00000056639.1"/>
    </source>
</evidence>
<protein>
    <recommendedName>
        <fullName evidence="4">Transmembrane protein</fullName>
    </recommendedName>
</protein>
<evidence type="ECO:0000256" key="1">
    <source>
        <dbReference type="SAM" id="Phobius"/>
    </source>
</evidence>
<keyword evidence="1" id="KW-1133">Transmembrane helix</keyword>
<reference evidence="2" key="3">
    <citation type="submission" date="2025-09" db="UniProtKB">
        <authorList>
            <consortium name="Ensembl"/>
        </authorList>
    </citation>
    <scope>IDENTIFICATION</scope>
</reference>
<evidence type="ECO:0000313" key="3">
    <source>
        <dbReference type="Proteomes" id="UP000007635"/>
    </source>
</evidence>
<keyword evidence="1" id="KW-0812">Transmembrane</keyword>